<evidence type="ECO:0000259" key="1">
    <source>
        <dbReference type="Pfam" id="PF24598"/>
    </source>
</evidence>
<accession>A0ABR3B7M3</accession>
<dbReference type="PANTHER" id="PTHR14042:SF24">
    <property type="entry name" value="PROTEIN DOPEY-1 HOMOLOG"/>
    <property type="match status" value="1"/>
</dbReference>
<dbReference type="EMBL" id="JBCLYO010000003">
    <property type="protein sequence ID" value="KAL0092050.1"/>
    <property type="molecule type" value="Genomic_DNA"/>
</dbReference>
<dbReference type="Proteomes" id="UP001448207">
    <property type="component" value="Unassembled WGS sequence"/>
</dbReference>
<comment type="caution">
    <text evidence="2">The sequence shown here is derived from an EMBL/GenBank/DDBJ whole genome shotgun (WGS) entry which is preliminary data.</text>
</comment>
<evidence type="ECO:0000313" key="2">
    <source>
        <dbReference type="EMBL" id="KAL0092050.1"/>
    </source>
</evidence>
<dbReference type="PANTHER" id="PTHR14042">
    <property type="entry name" value="DOPEY-RELATED"/>
    <property type="match status" value="1"/>
</dbReference>
<dbReference type="Pfam" id="PF24598">
    <property type="entry name" value="DOP1_C"/>
    <property type="match status" value="1"/>
</dbReference>
<name>A0ABR3B7M3_PHYBL</name>
<gene>
    <name evidence="2" type="ORF">J3Q64DRAFT_1635803</name>
</gene>
<organism evidence="2 3">
    <name type="scientific">Phycomyces blakesleeanus</name>
    <dbReference type="NCBI Taxonomy" id="4837"/>
    <lineage>
        <taxon>Eukaryota</taxon>
        <taxon>Fungi</taxon>
        <taxon>Fungi incertae sedis</taxon>
        <taxon>Mucoromycota</taxon>
        <taxon>Mucoromycotina</taxon>
        <taxon>Mucoromycetes</taxon>
        <taxon>Mucorales</taxon>
        <taxon>Phycomycetaceae</taxon>
        <taxon>Phycomyces</taxon>
    </lineage>
</organism>
<keyword evidence="3" id="KW-1185">Reference proteome</keyword>
<proteinExistence type="predicted"/>
<dbReference type="InterPro" id="IPR056457">
    <property type="entry name" value="DOP1_C"/>
</dbReference>
<protein>
    <recommendedName>
        <fullName evidence="1">DOP1-like C-terminal domain-containing protein</fullName>
    </recommendedName>
</protein>
<sequence>IRLFDAFLYDNANDRPEEAQIGLAGCKFLDLLCALETDAFQIYQWIFIRDTVETLIKAPLNDGPTPIMEMLGEKLTEGSSTSSLSSSPLSLSSSVPPLGELKRPMLTMHSISSIRQLGFFIEHVGLYVYQSSFTLAKPDMPFIESLLHNDLLEGDIDSD</sequence>
<feature type="non-terminal residue" evidence="2">
    <location>
        <position position="1"/>
    </location>
</feature>
<dbReference type="InterPro" id="IPR040314">
    <property type="entry name" value="DOP1"/>
</dbReference>
<reference evidence="2 3" key="1">
    <citation type="submission" date="2024-04" db="EMBL/GenBank/DDBJ databases">
        <title>Symmetric and asymmetric DNA N6-adenine methylation regulates different biological responses in Mucorales.</title>
        <authorList>
            <consortium name="Lawrence Berkeley National Laboratory"/>
            <person name="Lax C."/>
            <person name="Mondo S.J."/>
            <person name="Osorio-Concepcion M."/>
            <person name="Muszewska A."/>
            <person name="Corrochano-Luque M."/>
            <person name="Gutierrez G."/>
            <person name="Riley R."/>
            <person name="Lipzen A."/>
            <person name="Guo J."/>
            <person name="Hundley H."/>
            <person name="Amirebrahimi M."/>
            <person name="Ng V."/>
            <person name="Lorenzo-Gutierrez D."/>
            <person name="Binder U."/>
            <person name="Yang J."/>
            <person name="Song Y."/>
            <person name="Canovas D."/>
            <person name="Navarro E."/>
            <person name="Freitag M."/>
            <person name="Gabaldon T."/>
            <person name="Grigoriev I.V."/>
            <person name="Corrochano L.M."/>
            <person name="Nicolas F.E."/>
            <person name="Garre V."/>
        </authorList>
    </citation>
    <scope>NUCLEOTIDE SEQUENCE [LARGE SCALE GENOMIC DNA]</scope>
    <source>
        <strain evidence="2 3">L51</strain>
    </source>
</reference>
<evidence type="ECO:0000313" key="3">
    <source>
        <dbReference type="Proteomes" id="UP001448207"/>
    </source>
</evidence>
<feature type="domain" description="DOP1-like C-terminal" evidence="1">
    <location>
        <begin position="4"/>
        <end position="133"/>
    </location>
</feature>